<proteinExistence type="predicted"/>
<evidence type="ECO:0000313" key="1">
    <source>
        <dbReference type="EMBL" id="MEO1768264.1"/>
    </source>
</evidence>
<sequence>MESCQSSKQRRTQEIPQITVDDMKIEIMRYYPAYCDPKQLGRVTLRHYLQMMKAARLRDLDEETKLHLMAWKNREVEATKKNKYVYTQFDKFFDVEKRRNEILGIKSKTIMDDPQQRKLLLLANSNGGGS</sequence>
<accession>A0ABV0ELF6</accession>
<gene>
    <name evidence="1" type="ORF">JZO67_000174</name>
</gene>
<dbReference type="Proteomes" id="UP000664357">
    <property type="component" value="Unassembled WGS sequence"/>
</dbReference>
<dbReference type="EMBL" id="JAFREL020000001">
    <property type="protein sequence ID" value="MEO1768264.1"/>
    <property type="molecule type" value="Genomic_DNA"/>
</dbReference>
<keyword evidence="2" id="KW-1185">Reference proteome</keyword>
<evidence type="ECO:0000313" key="2">
    <source>
        <dbReference type="Proteomes" id="UP000664357"/>
    </source>
</evidence>
<comment type="caution">
    <text evidence="1">The sequence shown here is derived from an EMBL/GenBank/DDBJ whole genome shotgun (WGS) entry which is preliminary data.</text>
</comment>
<protein>
    <submittedName>
        <fullName evidence="1">Uncharacterized protein</fullName>
    </submittedName>
</protein>
<name>A0ABV0ELF6_9ENTE</name>
<reference evidence="1 2" key="1">
    <citation type="submission" date="2024-02" db="EMBL/GenBank/DDBJ databases">
        <title>The Genome Sequence of Enterococcus sp. DIV0159.</title>
        <authorList>
            <person name="Earl A."/>
            <person name="Manson A."/>
            <person name="Gilmore M."/>
            <person name="Sanders J."/>
            <person name="Shea T."/>
            <person name="Howe W."/>
            <person name="Livny J."/>
            <person name="Cuomo C."/>
            <person name="Neafsey D."/>
            <person name="Birren B."/>
        </authorList>
    </citation>
    <scope>NUCLEOTIDE SEQUENCE [LARGE SCALE GENOMIC DNA]</scope>
    <source>
        <strain evidence="1 2">665A</strain>
    </source>
</reference>
<organism evidence="1 2">
    <name type="scientific">Candidatus Enterococcus ferrettii</name>
    <dbReference type="NCBI Taxonomy" id="2815324"/>
    <lineage>
        <taxon>Bacteria</taxon>
        <taxon>Bacillati</taxon>
        <taxon>Bacillota</taxon>
        <taxon>Bacilli</taxon>
        <taxon>Lactobacillales</taxon>
        <taxon>Enterococcaceae</taxon>
        <taxon>Enterococcus</taxon>
    </lineage>
</organism>